<dbReference type="Proteomes" id="UP001357452">
    <property type="component" value="Unassembled WGS sequence"/>
</dbReference>
<evidence type="ECO:0000256" key="2">
    <source>
        <dbReference type="SAM" id="SignalP"/>
    </source>
</evidence>
<dbReference type="Pfam" id="PF03382">
    <property type="entry name" value="DUF285"/>
    <property type="match status" value="1"/>
</dbReference>
<reference evidence="3 4" key="1">
    <citation type="submission" date="2024-01" db="EMBL/GenBank/DDBJ databases">
        <title>Niabella digestum sp. nov., isolated from waste digestion system.</title>
        <authorList>
            <person name="Zhang L."/>
        </authorList>
    </citation>
    <scope>NUCLEOTIDE SEQUENCE [LARGE SCALE GENOMIC DNA]</scope>
    <source>
        <strain evidence="3 4">A18</strain>
    </source>
</reference>
<feature type="chain" id="PRO_5045412695" evidence="2">
    <location>
        <begin position="21"/>
        <end position="627"/>
    </location>
</feature>
<accession>A0ABU7RI82</accession>
<comment type="caution">
    <text evidence="3">The sequence shown here is derived from an EMBL/GenBank/DDBJ whole genome shotgun (WGS) entry which is preliminary data.</text>
</comment>
<sequence>MRKLTLGLFVALLFTQLSLSQDRPFITKWQADGSGQISFKAQTAGDVTYTAKFSTGSGYDSIMGTFNKPTMEDAEGFVSISVLPSGVDVELRLGPQNLMAVHMYGINFKEISQWGDVVWSSMAHAFENSYEMDVTATDKPNLSQVTDMSSMFEQCWNLTGPNNINDWDVVNVRNMRNMFNGARSFNQPLNNWDVSRVEDMSFMFSGAESFNQPLDNWDVSNVWDMSGMFTSAESFNQPLDNWDVSNVRNMRSMFSSARSFNQPLNNWDVSNVGNMSDMFSGAESFNHPLDNWDVSNVRNMRSMFSSARSFNQPLDSWDVSNVRDMAYMFSGAESFNQPLDNWNVSNVRNMRNMFSSARSFNQPLNNWDVSNVDYFGDGFAGMFYYATSFDQNLGSWKMHPNTGYITLGPSGMSCENYTLTLIGWAANNLHLTNVSVDVYHTSYGPAADAAHSLLEGNGWIFNDDGLDESCNVTLPVVFGDISALYKNGQLQVNWTTLSELNNAYFEIEASVDGTNFVSIGTVQSLAKDGNSDQPLQYSFSKTASRNALLVGIAALTLAIGSFVAGRRKAGAMMLGACMLLVGIAASCNKKDSFALPAEDKDLYIRIKQVDKDGSYKYSKVVKVMFEH</sequence>
<proteinExistence type="predicted"/>
<evidence type="ECO:0000313" key="4">
    <source>
        <dbReference type="Proteomes" id="UP001357452"/>
    </source>
</evidence>
<keyword evidence="1" id="KW-0812">Transmembrane</keyword>
<keyword evidence="1" id="KW-0472">Membrane</keyword>
<keyword evidence="2" id="KW-0732">Signal</keyword>
<dbReference type="RefSeq" id="WP_330975128.1">
    <property type="nucleotide sequence ID" value="NZ_JAZGLY010000005.1"/>
</dbReference>
<dbReference type="InterPro" id="IPR011889">
    <property type="entry name" value="Liste_lipo_26"/>
</dbReference>
<gene>
    <name evidence="3" type="ORF">V2H41_10600</name>
</gene>
<organism evidence="3 4">
    <name type="scientific">Niabella digestorum</name>
    <dbReference type="NCBI Taxonomy" id="3117701"/>
    <lineage>
        <taxon>Bacteria</taxon>
        <taxon>Pseudomonadati</taxon>
        <taxon>Bacteroidota</taxon>
        <taxon>Chitinophagia</taxon>
        <taxon>Chitinophagales</taxon>
        <taxon>Chitinophagaceae</taxon>
        <taxon>Niabella</taxon>
    </lineage>
</organism>
<name>A0ABU7RI82_9BACT</name>
<feature type="signal peptide" evidence="2">
    <location>
        <begin position="1"/>
        <end position="20"/>
    </location>
</feature>
<evidence type="ECO:0000256" key="1">
    <source>
        <dbReference type="SAM" id="Phobius"/>
    </source>
</evidence>
<keyword evidence="1" id="KW-1133">Transmembrane helix</keyword>
<feature type="transmembrane region" description="Helical" evidence="1">
    <location>
        <begin position="547"/>
        <end position="565"/>
    </location>
</feature>
<dbReference type="InterPro" id="IPR005046">
    <property type="entry name" value="DUF285"/>
</dbReference>
<evidence type="ECO:0000313" key="3">
    <source>
        <dbReference type="EMBL" id="MEE6187721.1"/>
    </source>
</evidence>
<dbReference type="EMBL" id="JAZGLY010000005">
    <property type="protein sequence ID" value="MEE6187721.1"/>
    <property type="molecule type" value="Genomic_DNA"/>
</dbReference>
<protein>
    <submittedName>
        <fullName evidence="3">BspA family leucine-rich repeat surface protein</fullName>
    </submittedName>
</protein>
<keyword evidence="4" id="KW-1185">Reference proteome</keyword>
<dbReference type="NCBIfam" id="TIGR02167">
    <property type="entry name" value="Liste_lipo_26"/>
    <property type="match status" value="7"/>
</dbReference>